<gene>
    <name evidence="3" type="ORF">MYAM1_002780</name>
</gene>
<reference evidence="3 4" key="1">
    <citation type="submission" date="2023-03" db="EMBL/GenBank/DDBJ databases">
        <title>Mating type loci evolution in Malassezia.</title>
        <authorList>
            <person name="Coelho M.A."/>
        </authorList>
    </citation>
    <scope>NUCLEOTIDE SEQUENCE [LARGE SCALE GENOMIC DNA]</scope>
    <source>
        <strain evidence="3 4">CBS 9725</strain>
    </source>
</reference>
<evidence type="ECO:0000313" key="4">
    <source>
        <dbReference type="Proteomes" id="UP001219567"/>
    </source>
</evidence>
<dbReference type="Gene3D" id="3.20.20.100">
    <property type="entry name" value="NADP-dependent oxidoreductase domain"/>
    <property type="match status" value="1"/>
</dbReference>
<dbReference type="GO" id="GO:0070485">
    <property type="term" value="P:dehydro-D-arabinono-1,4-lactone biosynthetic process"/>
    <property type="evidence" value="ECO:0007669"/>
    <property type="project" value="TreeGrafter"/>
</dbReference>
<dbReference type="AlphaFoldDB" id="A0AAJ6CIN9"/>
<dbReference type="PANTHER" id="PTHR42686">
    <property type="entry name" value="GH17980P-RELATED"/>
    <property type="match status" value="1"/>
</dbReference>
<feature type="domain" description="NADP-dependent oxidoreductase" evidence="2">
    <location>
        <begin position="51"/>
        <end position="276"/>
    </location>
</feature>
<dbReference type="EC" id="1.1.1.116" evidence="3"/>
<feature type="region of interest" description="Disordered" evidence="1">
    <location>
        <begin position="1"/>
        <end position="39"/>
    </location>
</feature>
<sequence>MNSSEEFSEEEPIGELVPLASIPDTPLRDGKAPWKQSEPLTDFKSQCTPLIFGGGVFAYGKYNDDQLVRSDAALRALRLAFRYGMNALDTSPFYHPSELVLGRALRILSEEYPRSSYFLITKCGRYGFNKSDFDYSPDRLRASIERSCKRLGTSYLDAALLHDAEFISDQPKIAQTPQGANLAAQAVGITCTGEQRTQAQAQDLLGIAPEHAAQVRGEGDQRVLDAARTLFALKDQGKIRNVGMSGYPLGELLRLSRLIASHPPYRPLDVILNYSNHTLHADLLPAYLPLFAERPYGYDREWHPPMLLNASAFSMGLFSDHGTPSWHPADPKLKQAVQLAHDRVKNAAQVTDIPPITGDNVLGYTALVTGLRCTFFQPAVPTLLGMSTVEEVHTAVAAYRALTAEQKPSSLDPSLQEKYLHMYQQLSASEALILQTLRQAQVQNLCWPSPSLDS</sequence>
<evidence type="ECO:0000259" key="2">
    <source>
        <dbReference type="Pfam" id="PF00248"/>
    </source>
</evidence>
<dbReference type="GO" id="GO:0005829">
    <property type="term" value="C:cytosol"/>
    <property type="evidence" value="ECO:0007669"/>
    <property type="project" value="TreeGrafter"/>
</dbReference>
<evidence type="ECO:0000256" key="1">
    <source>
        <dbReference type="SAM" id="MobiDB-lite"/>
    </source>
</evidence>
<dbReference type="PANTHER" id="PTHR42686:SF1">
    <property type="entry name" value="GH17980P-RELATED"/>
    <property type="match status" value="1"/>
</dbReference>
<dbReference type="Pfam" id="PF00248">
    <property type="entry name" value="Aldo_ket_red"/>
    <property type="match status" value="1"/>
</dbReference>
<dbReference type="InterPro" id="IPR023210">
    <property type="entry name" value="NADP_OxRdtase_dom"/>
</dbReference>
<protein>
    <submittedName>
        <fullName evidence="3">D-arabinose 1-dehydrogenase (NAD(+))</fullName>
        <ecNumber evidence="3">1.1.1.116</ecNumber>
    </submittedName>
</protein>
<keyword evidence="3" id="KW-0560">Oxidoreductase</keyword>
<dbReference type="InterPro" id="IPR036812">
    <property type="entry name" value="NAD(P)_OxRdtase_dom_sf"/>
</dbReference>
<keyword evidence="4" id="KW-1185">Reference proteome</keyword>
<evidence type="ECO:0000313" key="3">
    <source>
        <dbReference type="EMBL" id="WFD00034.1"/>
    </source>
</evidence>
<dbReference type="SUPFAM" id="SSF51430">
    <property type="entry name" value="NAD(P)-linked oxidoreductase"/>
    <property type="match status" value="1"/>
</dbReference>
<dbReference type="GO" id="GO:0047816">
    <property type="term" value="F:D-arabinose 1-dehydrogenase (NAD+) activity"/>
    <property type="evidence" value="ECO:0007669"/>
    <property type="project" value="UniProtKB-EC"/>
</dbReference>
<name>A0AAJ6CIN9_9BASI</name>
<feature type="compositionally biased region" description="Acidic residues" evidence="1">
    <location>
        <begin position="1"/>
        <end position="13"/>
    </location>
</feature>
<proteinExistence type="predicted"/>
<accession>A0AAJ6CIN9</accession>
<dbReference type="EMBL" id="CP119946">
    <property type="protein sequence ID" value="WFD00034.1"/>
    <property type="molecule type" value="Genomic_DNA"/>
</dbReference>
<organism evidence="3 4">
    <name type="scientific">Malassezia yamatoensis</name>
    <dbReference type="NCBI Taxonomy" id="253288"/>
    <lineage>
        <taxon>Eukaryota</taxon>
        <taxon>Fungi</taxon>
        <taxon>Dikarya</taxon>
        <taxon>Basidiomycota</taxon>
        <taxon>Ustilaginomycotina</taxon>
        <taxon>Malasseziomycetes</taxon>
        <taxon>Malasseziales</taxon>
        <taxon>Malasseziaceae</taxon>
        <taxon>Malassezia</taxon>
    </lineage>
</organism>
<dbReference type="InterPro" id="IPR020471">
    <property type="entry name" value="AKR"/>
</dbReference>
<dbReference type="Proteomes" id="UP001219567">
    <property type="component" value="Chromosome 4"/>
</dbReference>